<sequence>MYEYISKQPDLHTLFGRLMEGVAASPKSSLKHLVDGFAWGDLGKATVVDLEFIVQDSAHVVKQGEVVIQQNNEAVSKRIRFQEYDFFQEQPVTSADVYLFRQILHNWDFSHSVQILKSTVKSMSEGSHMLVMDFDLPEPGSVPSVNERVGRSRDVVMMQLFNSFERDLSDWKLLFAAVDPRLKINAVNTPFGSFCSVIDLILEG</sequence>
<dbReference type="PANTHER" id="PTHR43712:SF5">
    <property type="entry name" value="O-METHYLTRANSFERASE ASQN-RELATED"/>
    <property type="match status" value="1"/>
</dbReference>
<dbReference type="Pfam" id="PF00891">
    <property type="entry name" value="Methyltransf_2"/>
    <property type="match status" value="1"/>
</dbReference>
<reference evidence="5 6" key="1">
    <citation type="journal article" date="2011" name="Proc. Natl. Acad. Sci. U.S.A.">
        <title>Genome and transcriptome analyses of the mountain pine beetle-fungal symbiont Grosmannia clavigera, a lodgepole pine pathogen.</title>
        <authorList>
            <person name="DiGuistini S."/>
            <person name="Wang Y."/>
            <person name="Liao N.Y."/>
            <person name="Taylor G."/>
            <person name="Tanguay P."/>
            <person name="Feau N."/>
            <person name="Henrissat B."/>
            <person name="Chan S.K."/>
            <person name="Hesse-Orce U."/>
            <person name="Alamouti S.M."/>
            <person name="Tsui C.K.M."/>
            <person name="Docking R.T."/>
            <person name="Levasseur A."/>
            <person name="Haridas S."/>
            <person name="Robertson G."/>
            <person name="Birol I."/>
            <person name="Holt R.A."/>
            <person name="Marra M.A."/>
            <person name="Hamelin R.C."/>
            <person name="Hirst M."/>
            <person name="Jones S.J.M."/>
            <person name="Bohlmann J."/>
            <person name="Breuil C."/>
        </authorList>
    </citation>
    <scope>NUCLEOTIDE SEQUENCE [LARGE SCALE GENOMIC DNA]</scope>
    <source>
        <strain evidence="6">kw1407 / UAMH 11150</strain>
    </source>
</reference>
<dbReference type="Proteomes" id="UP000007796">
    <property type="component" value="Unassembled WGS sequence"/>
</dbReference>
<dbReference type="SUPFAM" id="SSF53335">
    <property type="entry name" value="S-adenosyl-L-methionine-dependent methyltransferases"/>
    <property type="match status" value="1"/>
</dbReference>
<dbReference type="InterPro" id="IPR029063">
    <property type="entry name" value="SAM-dependent_MTases_sf"/>
</dbReference>
<dbReference type="InParanoid" id="F0XNS5"/>
<dbReference type="PANTHER" id="PTHR43712">
    <property type="entry name" value="PUTATIVE (AFU_ORTHOLOGUE AFUA_4G14580)-RELATED"/>
    <property type="match status" value="1"/>
</dbReference>
<organism evidence="6">
    <name type="scientific">Grosmannia clavigera (strain kw1407 / UAMH 11150)</name>
    <name type="common">Blue stain fungus</name>
    <name type="synonym">Graphiocladiella clavigera</name>
    <dbReference type="NCBI Taxonomy" id="655863"/>
    <lineage>
        <taxon>Eukaryota</taxon>
        <taxon>Fungi</taxon>
        <taxon>Dikarya</taxon>
        <taxon>Ascomycota</taxon>
        <taxon>Pezizomycotina</taxon>
        <taxon>Sordariomycetes</taxon>
        <taxon>Sordariomycetidae</taxon>
        <taxon>Ophiostomatales</taxon>
        <taxon>Ophiostomataceae</taxon>
        <taxon>Leptographium</taxon>
    </lineage>
</organism>
<dbReference type="AlphaFoldDB" id="F0XNS5"/>
<keyword evidence="1 5" id="KW-0489">Methyltransferase</keyword>
<dbReference type="GO" id="GO:0008171">
    <property type="term" value="F:O-methyltransferase activity"/>
    <property type="evidence" value="ECO:0007669"/>
    <property type="project" value="InterPro"/>
</dbReference>
<dbReference type="OrthoDB" id="1606438at2759"/>
<dbReference type="InterPro" id="IPR016461">
    <property type="entry name" value="COMT-like"/>
</dbReference>
<dbReference type="Gene3D" id="3.40.50.150">
    <property type="entry name" value="Vaccinia Virus protein VP39"/>
    <property type="match status" value="1"/>
</dbReference>
<evidence type="ECO:0000313" key="5">
    <source>
        <dbReference type="EMBL" id="EFX00311.1"/>
    </source>
</evidence>
<keyword evidence="3" id="KW-0949">S-adenosyl-L-methionine</keyword>
<dbReference type="EMBL" id="GL629801">
    <property type="protein sequence ID" value="EFX00311.1"/>
    <property type="molecule type" value="Genomic_DNA"/>
</dbReference>
<gene>
    <name evidence="5" type="ORF">CMQ_7313</name>
</gene>
<evidence type="ECO:0000256" key="2">
    <source>
        <dbReference type="ARBA" id="ARBA00022679"/>
    </source>
</evidence>
<dbReference type="GO" id="GO:0032259">
    <property type="term" value="P:methylation"/>
    <property type="evidence" value="ECO:0007669"/>
    <property type="project" value="UniProtKB-KW"/>
</dbReference>
<dbReference type="PROSITE" id="PS51683">
    <property type="entry name" value="SAM_OMT_II"/>
    <property type="match status" value="1"/>
</dbReference>
<dbReference type="RefSeq" id="XP_014169793.1">
    <property type="nucleotide sequence ID" value="XM_014314318.1"/>
</dbReference>
<name>F0XNS5_GROCL</name>
<evidence type="ECO:0000256" key="3">
    <source>
        <dbReference type="ARBA" id="ARBA00022691"/>
    </source>
</evidence>
<dbReference type="InterPro" id="IPR001077">
    <property type="entry name" value="COMT_C"/>
</dbReference>
<keyword evidence="6" id="KW-1185">Reference proteome</keyword>
<feature type="domain" description="O-methyltransferase C-terminal" evidence="4">
    <location>
        <begin position="51"/>
        <end position="176"/>
    </location>
</feature>
<dbReference type="eggNOG" id="KOG3178">
    <property type="taxonomic scope" value="Eukaryota"/>
</dbReference>
<evidence type="ECO:0000259" key="4">
    <source>
        <dbReference type="Pfam" id="PF00891"/>
    </source>
</evidence>
<dbReference type="HOGENOM" id="CLU_005533_6_0_1"/>
<evidence type="ECO:0000256" key="1">
    <source>
        <dbReference type="ARBA" id="ARBA00022603"/>
    </source>
</evidence>
<dbReference type="STRING" id="655863.F0XNS5"/>
<dbReference type="GeneID" id="25980844"/>
<protein>
    <submittedName>
        <fullName evidence="5">O-methyltransferase</fullName>
    </submittedName>
</protein>
<evidence type="ECO:0000313" key="6">
    <source>
        <dbReference type="Proteomes" id="UP000007796"/>
    </source>
</evidence>
<proteinExistence type="predicted"/>
<keyword evidence="2 5" id="KW-0808">Transferase</keyword>
<accession>F0XNS5</accession>